<name>A0A7Y8GXM9_9BURK</name>
<dbReference type="EMBL" id="VYGV01000012">
    <property type="protein sequence ID" value="NWF46406.1"/>
    <property type="molecule type" value="Genomic_DNA"/>
</dbReference>
<keyword evidence="2" id="KW-1185">Reference proteome</keyword>
<proteinExistence type="predicted"/>
<gene>
    <name evidence="1" type="ORF">F3K02_14270</name>
</gene>
<reference evidence="1 2" key="1">
    <citation type="submission" date="2019-09" db="EMBL/GenBank/DDBJ databases">
        <title>Hydrogenophaga aromatica sp. nov., isolated from a para-xylene-degrading enrichment culture.</title>
        <authorList>
            <person name="Tancsics A."/>
            <person name="Banerjee S."/>
        </authorList>
    </citation>
    <scope>NUCLEOTIDE SEQUENCE [LARGE SCALE GENOMIC DNA]</scope>
    <source>
        <strain evidence="1 2">D2P1</strain>
    </source>
</reference>
<organism evidence="1 2">
    <name type="scientific">Hydrogenophaga aromaticivorans</name>
    <dbReference type="NCBI Taxonomy" id="2610898"/>
    <lineage>
        <taxon>Bacteria</taxon>
        <taxon>Pseudomonadati</taxon>
        <taxon>Pseudomonadota</taxon>
        <taxon>Betaproteobacteria</taxon>
        <taxon>Burkholderiales</taxon>
        <taxon>Comamonadaceae</taxon>
        <taxon>Hydrogenophaga</taxon>
    </lineage>
</organism>
<accession>A0A7Y8GXM9</accession>
<comment type="caution">
    <text evidence="1">The sequence shown here is derived from an EMBL/GenBank/DDBJ whole genome shotgun (WGS) entry which is preliminary data.</text>
</comment>
<evidence type="ECO:0000313" key="2">
    <source>
        <dbReference type="Proteomes" id="UP000545507"/>
    </source>
</evidence>
<dbReference type="AlphaFoldDB" id="A0A7Y8GXM9"/>
<sequence length="161" mass="18067">MSAIPARDFCIAVSMSDFVTWFGDGDHDFVENAALKAALNALGVTVDLRALHVAYFERTPVGTGDVYVYQPSKNSKNVFALNLYRDLTDQMDIVSFGIGCDEHCLSVVREKLRAFFDTASCQVHYEEASYSSDFRSMIDTQRYPVIIEDSGYQQLVHHAYG</sequence>
<dbReference type="Proteomes" id="UP000545507">
    <property type="component" value="Unassembled WGS sequence"/>
</dbReference>
<evidence type="ECO:0000313" key="1">
    <source>
        <dbReference type="EMBL" id="NWF46406.1"/>
    </source>
</evidence>
<dbReference type="RefSeq" id="WP_177136292.1">
    <property type="nucleotide sequence ID" value="NZ_VYGV01000012.1"/>
</dbReference>
<protein>
    <submittedName>
        <fullName evidence="1">Uncharacterized protein</fullName>
    </submittedName>
</protein>